<keyword evidence="2" id="KW-1185">Reference proteome</keyword>
<dbReference type="AlphaFoldDB" id="A0A7I7MSJ0"/>
<evidence type="ECO:0000313" key="2">
    <source>
        <dbReference type="Proteomes" id="UP000467236"/>
    </source>
</evidence>
<proteinExistence type="predicted"/>
<dbReference type="RefSeq" id="WP_158084787.1">
    <property type="nucleotide sequence ID" value="NZ_AP022575.1"/>
</dbReference>
<protein>
    <submittedName>
        <fullName evidence="1">Uncharacterized protein</fullName>
    </submittedName>
</protein>
<organism evidence="1 2">
    <name type="scientific">Mycobacterium shinjukuense</name>
    <dbReference type="NCBI Taxonomy" id="398694"/>
    <lineage>
        <taxon>Bacteria</taxon>
        <taxon>Bacillati</taxon>
        <taxon>Actinomycetota</taxon>
        <taxon>Actinomycetes</taxon>
        <taxon>Mycobacteriales</taxon>
        <taxon>Mycobacteriaceae</taxon>
        <taxon>Mycobacterium</taxon>
    </lineage>
</organism>
<gene>
    <name evidence="1" type="ORF">MSHI_28260</name>
</gene>
<name>A0A7I7MSJ0_9MYCO</name>
<evidence type="ECO:0000313" key="1">
    <source>
        <dbReference type="EMBL" id="BBX74920.1"/>
    </source>
</evidence>
<dbReference type="EMBL" id="AP022575">
    <property type="protein sequence ID" value="BBX74920.1"/>
    <property type="molecule type" value="Genomic_DNA"/>
</dbReference>
<reference evidence="1 2" key="1">
    <citation type="journal article" date="2019" name="Emerg. Microbes Infect.">
        <title>Comprehensive subspecies identification of 175 nontuberculous mycobacteria species based on 7547 genomic profiles.</title>
        <authorList>
            <person name="Matsumoto Y."/>
            <person name="Kinjo T."/>
            <person name="Motooka D."/>
            <person name="Nabeya D."/>
            <person name="Jung N."/>
            <person name="Uechi K."/>
            <person name="Horii T."/>
            <person name="Iida T."/>
            <person name="Fujita J."/>
            <person name="Nakamura S."/>
        </authorList>
    </citation>
    <scope>NUCLEOTIDE SEQUENCE [LARGE SCALE GENOMIC DNA]</scope>
    <source>
        <strain evidence="1 2">JCM 14233</strain>
    </source>
</reference>
<accession>A0A7I7MSJ0</accession>
<sequence length="51" mass="5630">MTEWRHAVLIVLLLAAILPNFTYLVTDPVHLGEGVESWPAMGWIAGRPLSS</sequence>
<dbReference type="KEGG" id="mshj:MSHI_28260"/>
<dbReference type="Proteomes" id="UP000467236">
    <property type="component" value="Chromosome"/>
</dbReference>